<dbReference type="Proteomes" id="UP000228976">
    <property type="component" value="Unassembled WGS sequence"/>
</dbReference>
<feature type="domain" description="HTH cro/C1-type" evidence="1">
    <location>
        <begin position="18"/>
        <end position="74"/>
    </location>
</feature>
<dbReference type="InterPro" id="IPR010982">
    <property type="entry name" value="Lambda_DNA-bd_dom_sf"/>
</dbReference>
<proteinExistence type="predicted"/>
<dbReference type="Pfam" id="PF13443">
    <property type="entry name" value="HTH_26"/>
    <property type="match status" value="1"/>
</dbReference>
<gene>
    <name evidence="2" type="ORF">AEAE_1032</name>
</gene>
<keyword evidence="3" id="KW-1185">Reference proteome</keyword>
<name>A0A261FBR5_9BIFI</name>
<evidence type="ECO:0000259" key="1">
    <source>
        <dbReference type="Pfam" id="PF13443"/>
    </source>
</evidence>
<dbReference type="SUPFAM" id="SSF47413">
    <property type="entry name" value="lambda repressor-like DNA-binding domains"/>
    <property type="match status" value="1"/>
</dbReference>
<protein>
    <recommendedName>
        <fullName evidence="1">HTH cro/C1-type domain-containing protein</fullName>
    </recommendedName>
</protein>
<dbReference type="AlphaFoldDB" id="A0A261FBR5"/>
<evidence type="ECO:0000313" key="2">
    <source>
        <dbReference type="EMBL" id="OZG56544.1"/>
    </source>
</evidence>
<dbReference type="OrthoDB" id="3267729at2"/>
<evidence type="ECO:0000313" key="3">
    <source>
        <dbReference type="Proteomes" id="UP000228976"/>
    </source>
</evidence>
<dbReference type="GO" id="GO:0003677">
    <property type="term" value="F:DNA binding"/>
    <property type="evidence" value="ECO:0007669"/>
    <property type="project" value="InterPro"/>
</dbReference>
<reference evidence="2 3" key="1">
    <citation type="journal article" date="2017" name="BMC Genomics">
        <title>Comparative genomic and phylogenomic analyses of the Bifidobacteriaceae family.</title>
        <authorList>
            <person name="Lugli G.A."/>
            <person name="Milani C."/>
            <person name="Turroni F."/>
            <person name="Duranti S."/>
            <person name="Mancabelli L."/>
            <person name="Mangifesta M."/>
            <person name="Ferrario C."/>
            <person name="Modesto M."/>
            <person name="Mattarelli P."/>
            <person name="Jiri K."/>
            <person name="van Sinderen D."/>
            <person name="Ventura M."/>
        </authorList>
    </citation>
    <scope>NUCLEOTIDE SEQUENCE [LARGE SCALE GENOMIC DNA]</scope>
    <source>
        <strain evidence="2 3">LMG 21773</strain>
    </source>
</reference>
<dbReference type="EMBL" id="MWWU01000002">
    <property type="protein sequence ID" value="OZG56544.1"/>
    <property type="molecule type" value="Genomic_DNA"/>
</dbReference>
<dbReference type="InterPro" id="IPR001387">
    <property type="entry name" value="Cro/C1-type_HTH"/>
</dbReference>
<dbReference type="Gene3D" id="1.10.260.40">
    <property type="entry name" value="lambda repressor-like DNA-binding domains"/>
    <property type="match status" value="1"/>
</dbReference>
<organism evidence="2 3">
    <name type="scientific">Aeriscardovia aeriphila</name>
    <dbReference type="NCBI Taxonomy" id="218139"/>
    <lineage>
        <taxon>Bacteria</taxon>
        <taxon>Bacillati</taxon>
        <taxon>Actinomycetota</taxon>
        <taxon>Actinomycetes</taxon>
        <taxon>Bifidobacteriales</taxon>
        <taxon>Bifidobacteriaceae</taxon>
        <taxon>Aeriscardovia</taxon>
    </lineage>
</organism>
<dbReference type="CDD" id="cd00093">
    <property type="entry name" value="HTH_XRE"/>
    <property type="match status" value="1"/>
</dbReference>
<comment type="caution">
    <text evidence="2">The sequence shown here is derived from an EMBL/GenBank/DDBJ whole genome shotgun (WGS) entry which is preliminary data.</text>
</comment>
<sequence length="80" mass="9234">MSLYNVSDFTDDEIISMNIRIWLAKKGMTQMKLREAVGIPSYVFSRKMTGRTHWRVGDVFRISQALGIPVQELYSGFETD</sequence>
<accession>A0A261FBR5</accession>